<dbReference type="EMBL" id="VCPC01000001">
    <property type="protein sequence ID" value="TMV15063.1"/>
    <property type="molecule type" value="Genomic_DNA"/>
</dbReference>
<evidence type="ECO:0000313" key="8">
    <source>
        <dbReference type="Proteomes" id="UP001191082"/>
    </source>
</evidence>
<keyword evidence="8" id="KW-1185">Reference proteome</keyword>
<dbReference type="Gene3D" id="1.10.760.10">
    <property type="entry name" value="Cytochrome c-like domain"/>
    <property type="match status" value="1"/>
</dbReference>
<dbReference type="PANTHER" id="PTHR35008:SF8">
    <property type="entry name" value="ALCOHOL DEHYDROGENASE CYTOCHROME C SUBUNIT"/>
    <property type="match status" value="1"/>
</dbReference>
<feature type="signal peptide" evidence="5">
    <location>
        <begin position="1"/>
        <end position="21"/>
    </location>
</feature>
<feature type="chain" id="PRO_5045974635" evidence="5">
    <location>
        <begin position="22"/>
        <end position="208"/>
    </location>
</feature>
<gene>
    <name evidence="7" type="ORF">FGK64_03590</name>
</gene>
<dbReference type="PANTHER" id="PTHR35008">
    <property type="entry name" value="BLL4482 PROTEIN-RELATED"/>
    <property type="match status" value="1"/>
</dbReference>
<keyword evidence="5" id="KW-0732">Signal</keyword>
<dbReference type="InterPro" id="IPR036909">
    <property type="entry name" value="Cyt_c-like_dom_sf"/>
</dbReference>
<evidence type="ECO:0000313" key="7">
    <source>
        <dbReference type="EMBL" id="TMV15063.1"/>
    </source>
</evidence>
<accession>A0ABY2XEI1</accession>
<proteinExistence type="predicted"/>
<dbReference type="InterPro" id="IPR009056">
    <property type="entry name" value="Cyt_c-like_dom"/>
</dbReference>
<evidence type="ECO:0000256" key="2">
    <source>
        <dbReference type="ARBA" id="ARBA00022723"/>
    </source>
</evidence>
<organism evidence="7 8">
    <name type="scientific">Arenibacterium halophilum</name>
    <dbReference type="NCBI Taxonomy" id="2583821"/>
    <lineage>
        <taxon>Bacteria</taxon>
        <taxon>Pseudomonadati</taxon>
        <taxon>Pseudomonadota</taxon>
        <taxon>Alphaproteobacteria</taxon>
        <taxon>Rhodobacterales</taxon>
        <taxon>Paracoccaceae</taxon>
        <taxon>Arenibacterium</taxon>
    </lineage>
</organism>
<keyword evidence="1 4" id="KW-0349">Heme</keyword>
<evidence type="ECO:0000256" key="3">
    <source>
        <dbReference type="ARBA" id="ARBA00023004"/>
    </source>
</evidence>
<keyword evidence="3 4" id="KW-0408">Iron</keyword>
<dbReference type="InterPro" id="IPR051459">
    <property type="entry name" value="Cytochrome_c-type_DH"/>
</dbReference>
<comment type="caution">
    <text evidence="7">The sequence shown here is derived from an EMBL/GenBank/DDBJ whole genome shotgun (WGS) entry which is preliminary data.</text>
</comment>
<dbReference type="SUPFAM" id="SSF46626">
    <property type="entry name" value="Cytochrome c"/>
    <property type="match status" value="1"/>
</dbReference>
<dbReference type="Proteomes" id="UP001191082">
    <property type="component" value="Unassembled WGS sequence"/>
</dbReference>
<evidence type="ECO:0000256" key="4">
    <source>
        <dbReference type="PROSITE-ProRule" id="PRU00433"/>
    </source>
</evidence>
<dbReference type="PROSITE" id="PS51007">
    <property type="entry name" value="CYTC"/>
    <property type="match status" value="1"/>
</dbReference>
<protein>
    <submittedName>
        <fullName evidence="7">C-type cytochrome</fullName>
    </submittedName>
</protein>
<name>A0ABY2XEI1_9RHOB</name>
<sequence length="208" mass="22256">MSRSRRVVLAVVAAGCAQSLAAQPFGLGRAATPAEIAAWDVDVAPDGSGLPPGQGGASRGEALFADFCAGCHGDFAEGVGRWPGLIGGYGTLDSRDPVKTVGSFWPYAPTLWDYVNRSMPYGNAQTLAPDDVYALVAYILSANDLVGPDTHLTEKTLPNVVMPNRHGFARDDRGKAERHLWRAEPCMTNCKPEVEIRMRATDLDVTPK</sequence>
<keyword evidence="2 4" id="KW-0479">Metal-binding</keyword>
<evidence type="ECO:0000256" key="5">
    <source>
        <dbReference type="SAM" id="SignalP"/>
    </source>
</evidence>
<evidence type="ECO:0000259" key="6">
    <source>
        <dbReference type="PROSITE" id="PS51007"/>
    </source>
</evidence>
<dbReference type="Pfam" id="PF00034">
    <property type="entry name" value="Cytochrom_C"/>
    <property type="match status" value="1"/>
</dbReference>
<dbReference type="RefSeq" id="WP_138862411.1">
    <property type="nucleotide sequence ID" value="NZ_VCPC01000001.1"/>
</dbReference>
<evidence type="ECO:0000256" key="1">
    <source>
        <dbReference type="ARBA" id="ARBA00022617"/>
    </source>
</evidence>
<reference evidence="7 8" key="1">
    <citation type="submission" date="2019-05" db="EMBL/GenBank/DDBJ databases">
        <title>Marivita sp. nov. isolated from sea sediment.</title>
        <authorList>
            <person name="Kim W."/>
        </authorList>
    </citation>
    <scope>NUCLEOTIDE SEQUENCE [LARGE SCALE GENOMIC DNA]</scope>
    <source>
        <strain evidence="7 8">CAU 1492</strain>
    </source>
</reference>
<feature type="domain" description="Cytochrome c" evidence="6">
    <location>
        <begin position="55"/>
        <end position="143"/>
    </location>
</feature>